<accession>A0A225X460</accession>
<evidence type="ECO:0008006" key="3">
    <source>
        <dbReference type="Google" id="ProtNLM"/>
    </source>
</evidence>
<dbReference type="EMBL" id="NBNE01000033">
    <property type="protein sequence ID" value="OWZ24010.1"/>
    <property type="molecule type" value="Genomic_DNA"/>
</dbReference>
<dbReference type="AlphaFoldDB" id="A0A225X460"/>
<gene>
    <name evidence="1" type="ORF">PHMEG_0001052</name>
</gene>
<dbReference type="Proteomes" id="UP000198211">
    <property type="component" value="Unassembled WGS sequence"/>
</dbReference>
<keyword evidence="2" id="KW-1185">Reference proteome</keyword>
<evidence type="ECO:0000313" key="1">
    <source>
        <dbReference type="EMBL" id="OWZ24010.1"/>
    </source>
</evidence>
<organism evidence="1 2">
    <name type="scientific">Phytophthora megakarya</name>
    <dbReference type="NCBI Taxonomy" id="4795"/>
    <lineage>
        <taxon>Eukaryota</taxon>
        <taxon>Sar</taxon>
        <taxon>Stramenopiles</taxon>
        <taxon>Oomycota</taxon>
        <taxon>Peronosporomycetes</taxon>
        <taxon>Peronosporales</taxon>
        <taxon>Peronosporaceae</taxon>
        <taxon>Phytophthora</taxon>
    </lineage>
</organism>
<dbReference type="OrthoDB" id="8060588at2759"/>
<comment type="caution">
    <text evidence="1">The sequence shown here is derived from an EMBL/GenBank/DDBJ whole genome shotgun (WGS) entry which is preliminary data.</text>
</comment>
<protein>
    <recommendedName>
        <fullName evidence="3">Polyprotein</fullName>
    </recommendedName>
</protein>
<proteinExistence type="predicted"/>
<reference evidence="2" key="1">
    <citation type="submission" date="2017-03" db="EMBL/GenBank/DDBJ databases">
        <title>Phytopthora megakarya and P. palmivora, two closely related causual agents of cacao black pod achieved similar genome size and gene model numbers by different mechanisms.</title>
        <authorList>
            <person name="Ali S."/>
            <person name="Shao J."/>
            <person name="Larry D.J."/>
            <person name="Kronmiller B."/>
            <person name="Shen D."/>
            <person name="Strem M.D."/>
            <person name="Melnick R.L."/>
            <person name="Guiltinan M.J."/>
            <person name="Tyler B.M."/>
            <person name="Meinhardt L.W."/>
            <person name="Bailey B.A."/>
        </authorList>
    </citation>
    <scope>NUCLEOTIDE SEQUENCE [LARGE SCALE GENOMIC DNA]</scope>
    <source>
        <strain evidence="2">zdho120</strain>
    </source>
</reference>
<sequence>MNKVRSVLYSSGLPEMLWGEAATYVAETTNRASTKGNEEQATPQEKVFGPKSTVRHLRPFGCCGVKFVDKEYRDNKL</sequence>
<evidence type="ECO:0000313" key="2">
    <source>
        <dbReference type="Proteomes" id="UP000198211"/>
    </source>
</evidence>
<name>A0A225X460_9STRA</name>